<dbReference type="NCBIfam" id="TIGR00738">
    <property type="entry name" value="rrf2_super"/>
    <property type="match status" value="1"/>
</dbReference>
<dbReference type="Proteomes" id="UP000007564">
    <property type="component" value="Chromosome"/>
</dbReference>
<dbReference type="GO" id="GO:0003700">
    <property type="term" value="F:DNA-binding transcription factor activity"/>
    <property type="evidence" value="ECO:0007669"/>
    <property type="project" value="TreeGrafter"/>
</dbReference>
<keyword evidence="1 2" id="KW-0238">DNA-binding</keyword>
<dbReference type="KEGG" id="bbh:BN112_0892"/>
<dbReference type="Gene3D" id="1.10.10.10">
    <property type="entry name" value="Winged helix-like DNA-binding domain superfamily/Winged helix DNA-binding domain"/>
    <property type="match status" value="1"/>
</dbReference>
<gene>
    <name evidence="2" type="ORF">BN112_0892</name>
</gene>
<organism evidence="2 3">
    <name type="scientific">Bordetella bronchiseptica 253</name>
    <dbReference type="NCBI Taxonomy" id="568707"/>
    <lineage>
        <taxon>Bacteria</taxon>
        <taxon>Pseudomonadati</taxon>
        <taxon>Pseudomonadota</taxon>
        <taxon>Betaproteobacteria</taxon>
        <taxon>Burkholderiales</taxon>
        <taxon>Alcaligenaceae</taxon>
        <taxon>Bordetella</taxon>
    </lineage>
</organism>
<dbReference type="PANTHER" id="PTHR33221">
    <property type="entry name" value="WINGED HELIX-TURN-HELIX TRANSCRIPTIONAL REGULATOR, RRF2 FAMILY"/>
    <property type="match status" value="1"/>
</dbReference>
<reference evidence="2 3" key="1">
    <citation type="journal article" date="2012" name="BMC Genomics">
        <title>Comparative genomics of the classical Bordetella subspecies: the evolution and exchange of virulence-associated diversity amongst closely related pathogens.</title>
        <authorList>
            <person name="Park J."/>
            <person name="Zhang Y."/>
            <person name="Buboltz A.M."/>
            <person name="Zhang X."/>
            <person name="Schuster S.C."/>
            <person name="Ahuja U."/>
            <person name="Liu M."/>
            <person name="Miller J.F."/>
            <person name="Sebaihia M."/>
            <person name="Bentley S.D."/>
            <person name="Parkhill J."/>
            <person name="Harvill E.T."/>
        </authorList>
    </citation>
    <scope>NUCLEOTIDE SEQUENCE [LARGE SCALE GENOMIC DNA]</scope>
    <source>
        <strain evidence="2 3">253</strain>
    </source>
</reference>
<evidence type="ECO:0000256" key="1">
    <source>
        <dbReference type="ARBA" id="ARBA00023125"/>
    </source>
</evidence>
<protein>
    <submittedName>
        <fullName evidence="2">Putative conserved DNA-binding protein</fullName>
    </submittedName>
</protein>
<evidence type="ECO:0000313" key="3">
    <source>
        <dbReference type="Proteomes" id="UP000007564"/>
    </source>
</evidence>
<dbReference type="HOGENOM" id="CLU_107144_2_0_4"/>
<dbReference type="PROSITE" id="PS51197">
    <property type="entry name" value="HTH_RRF2_2"/>
    <property type="match status" value="1"/>
</dbReference>
<dbReference type="InterPro" id="IPR000944">
    <property type="entry name" value="Tscrpt_reg_Rrf2"/>
</dbReference>
<proteinExistence type="predicted"/>
<dbReference type="SUPFAM" id="SSF46785">
    <property type="entry name" value="Winged helix' DNA-binding domain"/>
    <property type="match status" value="1"/>
</dbReference>
<sequence length="156" mass="17211">MPRSAAHPAPAMQLNRFTDFGLRVMMYLTQCRDRTVPVTIPEIAARFEISRNHLVKVVHFLSQQGWIVATRGKGGGLRLARDAVEYRIGELVRVLEDQGALVNCAQPPCVLNGACRLSGALAESLQAFYRTLDGYTLDDLVRAPTALAIVRLHRAA</sequence>
<name>A0A0C6P0H9_BORBO</name>
<dbReference type="PANTHER" id="PTHR33221:SF4">
    <property type="entry name" value="HTH-TYPE TRANSCRIPTIONAL REPRESSOR NSRR"/>
    <property type="match status" value="1"/>
</dbReference>
<dbReference type="InterPro" id="IPR036390">
    <property type="entry name" value="WH_DNA-bd_sf"/>
</dbReference>
<dbReference type="OrthoDB" id="9795923at2"/>
<dbReference type="Pfam" id="PF02082">
    <property type="entry name" value="Rrf2"/>
    <property type="match status" value="1"/>
</dbReference>
<evidence type="ECO:0000313" key="2">
    <source>
        <dbReference type="EMBL" id="CCJ52810.1"/>
    </source>
</evidence>
<dbReference type="InterPro" id="IPR036388">
    <property type="entry name" value="WH-like_DNA-bd_sf"/>
</dbReference>
<dbReference type="EMBL" id="HE965806">
    <property type="protein sequence ID" value="CCJ52810.1"/>
    <property type="molecule type" value="Genomic_DNA"/>
</dbReference>
<dbReference type="AlphaFoldDB" id="A0A0C6P0H9"/>
<dbReference type="GO" id="GO:0005829">
    <property type="term" value="C:cytosol"/>
    <property type="evidence" value="ECO:0007669"/>
    <property type="project" value="TreeGrafter"/>
</dbReference>
<dbReference type="GO" id="GO:0003677">
    <property type="term" value="F:DNA binding"/>
    <property type="evidence" value="ECO:0007669"/>
    <property type="project" value="UniProtKB-KW"/>
</dbReference>
<accession>A0A0C6P0H9</accession>